<reference evidence="1" key="1">
    <citation type="journal article" date="2023" name="Mol. Ecol. Resour.">
        <title>Chromosome-level genome assembly of a triploid poplar Populus alba 'Berolinensis'.</title>
        <authorList>
            <person name="Chen S."/>
            <person name="Yu Y."/>
            <person name="Wang X."/>
            <person name="Wang S."/>
            <person name="Zhang T."/>
            <person name="Zhou Y."/>
            <person name="He R."/>
            <person name="Meng N."/>
            <person name="Wang Y."/>
            <person name="Liu W."/>
            <person name="Liu Z."/>
            <person name="Liu J."/>
            <person name="Guo Q."/>
            <person name="Huang H."/>
            <person name="Sederoff R.R."/>
            <person name="Wang G."/>
            <person name="Qu G."/>
            <person name="Chen S."/>
        </authorList>
    </citation>
    <scope>NUCLEOTIDE SEQUENCE</scope>
    <source>
        <strain evidence="1">SC-2020</strain>
    </source>
</reference>
<dbReference type="Proteomes" id="UP001164929">
    <property type="component" value="Chromosome 7"/>
</dbReference>
<organism evidence="1 2">
    <name type="scientific">Populus alba x Populus x berolinensis</name>
    <dbReference type="NCBI Taxonomy" id="444605"/>
    <lineage>
        <taxon>Eukaryota</taxon>
        <taxon>Viridiplantae</taxon>
        <taxon>Streptophyta</taxon>
        <taxon>Embryophyta</taxon>
        <taxon>Tracheophyta</taxon>
        <taxon>Spermatophyta</taxon>
        <taxon>Magnoliopsida</taxon>
        <taxon>eudicotyledons</taxon>
        <taxon>Gunneridae</taxon>
        <taxon>Pentapetalae</taxon>
        <taxon>rosids</taxon>
        <taxon>fabids</taxon>
        <taxon>Malpighiales</taxon>
        <taxon>Salicaceae</taxon>
        <taxon>Saliceae</taxon>
        <taxon>Populus</taxon>
    </lineage>
</organism>
<sequence>MSALSRASDTTTFLRLPSLPIYSNLTNTIPLCSFKFHINHRYRQRHSLISPHLLKTPNPFPTMAHSNNPRQGLSPILPPPPLFFFNLN</sequence>
<keyword evidence="2" id="KW-1185">Reference proteome</keyword>
<comment type="caution">
    <text evidence="1">The sequence shown here is derived from an EMBL/GenBank/DDBJ whole genome shotgun (WGS) entry which is preliminary data.</text>
</comment>
<evidence type="ECO:0000313" key="2">
    <source>
        <dbReference type="Proteomes" id="UP001164929"/>
    </source>
</evidence>
<proteinExistence type="predicted"/>
<evidence type="ECO:0000313" key="1">
    <source>
        <dbReference type="EMBL" id="KAJ6990193.1"/>
    </source>
</evidence>
<dbReference type="AlphaFoldDB" id="A0AAD6QGY1"/>
<gene>
    <name evidence="1" type="ORF">NC653_018665</name>
</gene>
<name>A0AAD6QGY1_9ROSI</name>
<dbReference type="EMBL" id="JAQIZT010000007">
    <property type="protein sequence ID" value="KAJ6990193.1"/>
    <property type="molecule type" value="Genomic_DNA"/>
</dbReference>
<protein>
    <submittedName>
        <fullName evidence="1">Uncharacterized protein</fullName>
    </submittedName>
</protein>
<accession>A0AAD6QGY1</accession>